<dbReference type="SUPFAM" id="SSF47413">
    <property type="entry name" value="lambda repressor-like DNA-binding domains"/>
    <property type="match status" value="1"/>
</dbReference>
<dbReference type="Proteomes" id="UP001302652">
    <property type="component" value="Chromosome 2"/>
</dbReference>
<name>A0ABZ0EIC7_9BURK</name>
<dbReference type="SMART" id="SM00530">
    <property type="entry name" value="HTH_XRE"/>
    <property type="match status" value="1"/>
</dbReference>
<keyword evidence="1" id="KW-0238">DNA-binding</keyword>
<feature type="domain" description="HTH cro/C1-type" evidence="2">
    <location>
        <begin position="30"/>
        <end position="84"/>
    </location>
</feature>
<dbReference type="PANTHER" id="PTHR46797">
    <property type="entry name" value="HTH-TYPE TRANSCRIPTIONAL REGULATOR"/>
    <property type="match status" value="1"/>
</dbReference>
<evidence type="ECO:0000256" key="1">
    <source>
        <dbReference type="ARBA" id="ARBA00023125"/>
    </source>
</evidence>
<dbReference type="RefSeq" id="WP_317019553.1">
    <property type="nucleotide sequence ID" value="NZ_CP136512.1"/>
</dbReference>
<proteinExistence type="predicted"/>
<dbReference type="PROSITE" id="PS50943">
    <property type="entry name" value="HTH_CROC1"/>
    <property type="match status" value="1"/>
</dbReference>
<gene>
    <name evidence="3" type="ORF">RW095_13995</name>
</gene>
<evidence type="ECO:0000313" key="3">
    <source>
        <dbReference type="EMBL" id="WOD16966.1"/>
    </source>
</evidence>
<evidence type="ECO:0000313" key="4">
    <source>
        <dbReference type="Proteomes" id="UP001302652"/>
    </source>
</evidence>
<dbReference type="Gene3D" id="1.10.260.40">
    <property type="entry name" value="lambda repressor-like DNA-binding domains"/>
    <property type="match status" value="1"/>
</dbReference>
<dbReference type="Pfam" id="PF01381">
    <property type="entry name" value="HTH_3"/>
    <property type="match status" value="1"/>
</dbReference>
<accession>A0ABZ0EIC7</accession>
<reference evidence="3 4" key="1">
    <citation type="submission" date="2023-10" db="EMBL/GenBank/DDBJ databases">
        <title>Surface-active antibiotics is a multifunctional adaptation for post-fire microbes.</title>
        <authorList>
            <person name="Liu M.D."/>
            <person name="Du Y."/>
            <person name="Koupaei S.K."/>
            <person name="Kim N.R."/>
            <person name="Zhang W."/>
            <person name="Traxler M.F."/>
        </authorList>
    </citation>
    <scope>NUCLEOTIDE SEQUENCE [LARGE SCALE GENOMIC DNA]</scope>
    <source>
        <strain evidence="3 4">F3</strain>
    </source>
</reference>
<sequence>MEDHALAARLDKGDKAVPTVSEGLAPGQEIRKLRKARGKPLAELAHAIGRSVSFISQLERGRAEASIGDLKGVANALGVPVGWFFMPDEIPGGELGRIVRAGSRRQLGTVNDGFREELLSPDIGGAFQTLLEHFLARFSAKPCRDA</sequence>
<dbReference type="InterPro" id="IPR010982">
    <property type="entry name" value="Lambda_DNA-bd_dom_sf"/>
</dbReference>
<dbReference type="CDD" id="cd00093">
    <property type="entry name" value="HTH_XRE"/>
    <property type="match status" value="1"/>
</dbReference>
<dbReference type="InterPro" id="IPR050807">
    <property type="entry name" value="TransReg_Diox_bact_type"/>
</dbReference>
<evidence type="ECO:0000259" key="2">
    <source>
        <dbReference type="PROSITE" id="PS50943"/>
    </source>
</evidence>
<keyword evidence="4" id="KW-1185">Reference proteome</keyword>
<organism evidence="3 4">
    <name type="scientific">Paraburkholderia kirstenboschensis</name>
    <dbReference type="NCBI Taxonomy" id="1245436"/>
    <lineage>
        <taxon>Bacteria</taxon>
        <taxon>Pseudomonadati</taxon>
        <taxon>Pseudomonadota</taxon>
        <taxon>Betaproteobacteria</taxon>
        <taxon>Burkholderiales</taxon>
        <taxon>Burkholderiaceae</taxon>
        <taxon>Paraburkholderia</taxon>
    </lineage>
</organism>
<dbReference type="EMBL" id="CP136512">
    <property type="protein sequence ID" value="WOD16966.1"/>
    <property type="molecule type" value="Genomic_DNA"/>
</dbReference>
<protein>
    <submittedName>
        <fullName evidence="3">Helix-turn-helix transcriptional regulator</fullName>
    </submittedName>
</protein>
<dbReference type="InterPro" id="IPR001387">
    <property type="entry name" value="Cro/C1-type_HTH"/>
</dbReference>
<dbReference type="PANTHER" id="PTHR46797:SF1">
    <property type="entry name" value="METHYLPHOSPHONATE SYNTHASE"/>
    <property type="match status" value="1"/>
</dbReference>